<sequence>KLASAGIISAMSIITMVVSFAATVVSGPFSDKIGRRKPPVIIACLLYGIGIMMPLLFPSVMGMLLFAGIAGLGYGMYMAVDQALNIDVLPNKEDAGKDLGFLNVASCAGQAVGAGITSIIVTVTHGYVMVFPVAIIITLIAAISVWKIRSVQ</sequence>
<dbReference type="InterPro" id="IPR005829">
    <property type="entry name" value="Sugar_transporter_CS"/>
</dbReference>
<comment type="subcellular location">
    <subcellularLocation>
        <location evidence="1">Membrane</location>
        <topology evidence="1">Multi-pass membrane protein</topology>
    </subcellularLocation>
</comment>
<dbReference type="PROSITE" id="PS50850">
    <property type="entry name" value="MFS"/>
    <property type="match status" value="1"/>
</dbReference>
<organism evidence="7 8">
    <name type="scientific">Stutzerimonas stutzeri</name>
    <name type="common">Pseudomonas stutzeri</name>
    <dbReference type="NCBI Taxonomy" id="316"/>
    <lineage>
        <taxon>Bacteria</taxon>
        <taxon>Pseudomonadati</taxon>
        <taxon>Pseudomonadota</taxon>
        <taxon>Gammaproteobacteria</taxon>
        <taxon>Pseudomonadales</taxon>
        <taxon>Pseudomonadaceae</taxon>
        <taxon>Stutzerimonas</taxon>
    </lineage>
</organism>
<accession>A0AA40V925</accession>
<feature type="non-terminal residue" evidence="7">
    <location>
        <position position="1"/>
    </location>
</feature>
<reference evidence="7" key="1">
    <citation type="submission" date="2020-02" db="EMBL/GenBank/DDBJ databases">
        <title>Synteny-based analysis reveals conserved mechanism for high triclosan tolerance in Pseudomonas, as well as instances of horizontal transfer.</title>
        <authorList>
            <person name="Mcfarland A.G."/>
            <person name="Bertucci H.K."/>
            <person name="Litmann E."/>
            <person name="Shen J."/>
            <person name="Huttenhower C."/>
            <person name="Hartmann E.M."/>
        </authorList>
    </citation>
    <scope>NUCLEOTIDE SEQUENCE</scope>
    <source>
        <strain evidence="7">109A1</strain>
    </source>
</reference>
<evidence type="ECO:0000256" key="1">
    <source>
        <dbReference type="ARBA" id="ARBA00004141"/>
    </source>
</evidence>
<dbReference type="PROSITE" id="PS00216">
    <property type="entry name" value="SUGAR_TRANSPORT_1"/>
    <property type="match status" value="1"/>
</dbReference>
<dbReference type="Pfam" id="PF07690">
    <property type="entry name" value="MFS_1"/>
    <property type="match status" value="1"/>
</dbReference>
<feature type="transmembrane region" description="Helical" evidence="5">
    <location>
        <begin position="127"/>
        <end position="146"/>
    </location>
</feature>
<dbReference type="Gene3D" id="1.20.1250.20">
    <property type="entry name" value="MFS general substrate transporter like domains"/>
    <property type="match status" value="1"/>
</dbReference>
<dbReference type="InterPro" id="IPR020846">
    <property type="entry name" value="MFS_dom"/>
</dbReference>
<evidence type="ECO:0000313" key="8">
    <source>
        <dbReference type="Proteomes" id="UP001138621"/>
    </source>
</evidence>
<name>A0AA40V925_STUST</name>
<proteinExistence type="predicted"/>
<dbReference type="InterPro" id="IPR036259">
    <property type="entry name" value="MFS_trans_sf"/>
</dbReference>
<evidence type="ECO:0000256" key="5">
    <source>
        <dbReference type="SAM" id="Phobius"/>
    </source>
</evidence>
<feature type="transmembrane region" description="Helical" evidence="5">
    <location>
        <begin position="101"/>
        <end position="121"/>
    </location>
</feature>
<dbReference type="SUPFAM" id="SSF103473">
    <property type="entry name" value="MFS general substrate transporter"/>
    <property type="match status" value="1"/>
</dbReference>
<dbReference type="PANTHER" id="PTHR23528:SF1">
    <property type="entry name" value="MAJOR FACILITATOR SUPERFAMILY (MFS) PROFILE DOMAIN-CONTAINING PROTEIN"/>
    <property type="match status" value="1"/>
</dbReference>
<feature type="transmembrane region" description="Helical" evidence="5">
    <location>
        <begin position="63"/>
        <end position="80"/>
    </location>
</feature>
<protein>
    <submittedName>
        <fullName evidence="7">MFS transporter</fullName>
    </submittedName>
</protein>
<dbReference type="PANTHER" id="PTHR23528">
    <property type="match status" value="1"/>
</dbReference>
<feature type="transmembrane region" description="Helical" evidence="5">
    <location>
        <begin position="39"/>
        <end position="57"/>
    </location>
</feature>
<comment type="caution">
    <text evidence="7">The sequence shown here is derived from an EMBL/GenBank/DDBJ whole genome shotgun (WGS) entry which is preliminary data.</text>
</comment>
<dbReference type="AlphaFoldDB" id="A0AA40V925"/>
<evidence type="ECO:0000256" key="3">
    <source>
        <dbReference type="ARBA" id="ARBA00022989"/>
    </source>
</evidence>
<evidence type="ECO:0000256" key="2">
    <source>
        <dbReference type="ARBA" id="ARBA00022692"/>
    </source>
</evidence>
<gene>
    <name evidence="7" type="ORF">G7024_24880</name>
</gene>
<dbReference type="GO" id="GO:0022857">
    <property type="term" value="F:transmembrane transporter activity"/>
    <property type="evidence" value="ECO:0007669"/>
    <property type="project" value="InterPro"/>
</dbReference>
<dbReference type="RefSeq" id="WP_181122876.1">
    <property type="nucleotide sequence ID" value="NZ_JAAMRD010000158.1"/>
</dbReference>
<dbReference type="GO" id="GO:0016020">
    <property type="term" value="C:membrane"/>
    <property type="evidence" value="ECO:0007669"/>
    <property type="project" value="UniProtKB-SubCell"/>
</dbReference>
<feature type="domain" description="Major facilitator superfamily (MFS) profile" evidence="6">
    <location>
        <begin position="1"/>
        <end position="152"/>
    </location>
</feature>
<dbReference type="InterPro" id="IPR011701">
    <property type="entry name" value="MFS"/>
</dbReference>
<evidence type="ECO:0000259" key="6">
    <source>
        <dbReference type="PROSITE" id="PS50850"/>
    </source>
</evidence>
<feature type="transmembrane region" description="Helical" evidence="5">
    <location>
        <begin position="6"/>
        <end position="27"/>
    </location>
</feature>
<keyword evidence="2 5" id="KW-0812">Transmembrane</keyword>
<evidence type="ECO:0000313" key="7">
    <source>
        <dbReference type="EMBL" id="MBA1307586.1"/>
    </source>
</evidence>
<evidence type="ECO:0000256" key="4">
    <source>
        <dbReference type="ARBA" id="ARBA00023136"/>
    </source>
</evidence>
<dbReference type="EMBL" id="JAAMRD010000158">
    <property type="protein sequence ID" value="MBA1307586.1"/>
    <property type="molecule type" value="Genomic_DNA"/>
</dbReference>
<dbReference type="Proteomes" id="UP001138621">
    <property type="component" value="Unassembled WGS sequence"/>
</dbReference>
<keyword evidence="3 5" id="KW-1133">Transmembrane helix</keyword>
<keyword evidence="4 5" id="KW-0472">Membrane</keyword>